<dbReference type="RefSeq" id="WP_150936463.1">
    <property type="nucleotide sequence ID" value="NZ_VYTZ01000009.1"/>
</dbReference>
<feature type="region of interest" description="Disordered" evidence="1">
    <location>
        <begin position="1"/>
        <end position="81"/>
    </location>
</feature>
<evidence type="ECO:0000313" key="3">
    <source>
        <dbReference type="Proteomes" id="UP000327011"/>
    </source>
</evidence>
<protein>
    <submittedName>
        <fullName evidence="2">Uncharacterized protein</fullName>
    </submittedName>
</protein>
<dbReference type="AlphaFoldDB" id="A0A5J5JY34"/>
<feature type="compositionally biased region" description="Low complexity" evidence="1">
    <location>
        <begin position="71"/>
        <end position="81"/>
    </location>
</feature>
<dbReference type="EMBL" id="VYTZ01000009">
    <property type="protein sequence ID" value="KAA9375968.1"/>
    <property type="molecule type" value="Genomic_DNA"/>
</dbReference>
<proteinExistence type="predicted"/>
<reference evidence="2 3" key="1">
    <citation type="submission" date="2019-09" db="EMBL/GenBank/DDBJ databases">
        <title>Screening of Novel Bioactive Compounds from Soil-Associated.</title>
        <authorList>
            <person name="Gong X."/>
        </authorList>
    </citation>
    <scope>NUCLEOTIDE SEQUENCE [LARGE SCALE GENOMIC DNA]</scope>
    <source>
        <strain evidence="2 3">Gxj-6</strain>
    </source>
</reference>
<dbReference type="Proteomes" id="UP000327011">
    <property type="component" value="Unassembled WGS sequence"/>
</dbReference>
<organism evidence="2 3">
    <name type="scientific">Microbispora cellulosiformans</name>
    <dbReference type="NCBI Taxonomy" id="2614688"/>
    <lineage>
        <taxon>Bacteria</taxon>
        <taxon>Bacillati</taxon>
        <taxon>Actinomycetota</taxon>
        <taxon>Actinomycetes</taxon>
        <taxon>Streptosporangiales</taxon>
        <taxon>Streptosporangiaceae</taxon>
        <taxon>Microbispora</taxon>
    </lineage>
</organism>
<keyword evidence="3" id="KW-1185">Reference proteome</keyword>
<name>A0A5J5JY34_9ACTN</name>
<sequence length="219" mass="22877">MNAPANQLRKDMTTMDVVTEPATGDAAGEPAGGPQFAQLWEPSGPAVPDSSATPDAPAATTTVPSFADTFAGPEAPDGGEAEGLAARVAEVVTHARHADYAASAALVCHVQRGQRLTSEPLYSAVYSHALRTWWEFVPAQISENSVDVAHAVRRVRAWARHYLTGEPAAARPGTLFDHALAHASRAAARHFLAASGELLASRADAEAATAGPSQHQTSR</sequence>
<evidence type="ECO:0000313" key="2">
    <source>
        <dbReference type="EMBL" id="KAA9375968.1"/>
    </source>
</evidence>
<feature type="compositionally biased region" description="Low complexity" evidence="1">
    <location>
        <begin position="46"/>
        <end position="64"/>
    </location>
</feature>
<comment type="caution">
    <text evidence="2">The sequence shown here is derived from an EMBL/GenBank/DDBJ whole genome shotgun (WGS) entry which is preliminary data.</text>
</comment>
<evidence type="ECO:0000256" key="1">
    <source>
        <dbReference type="SAM" id="MobiDB-lite"/>
    </source>
</evidence>
<gene>
    <name evidence="2" type="ORF">F5972_24930</name>
</gene>
<accession>A0A5J5JY34</accession>